<sequence>MPPNDLSLPLAPSRCPLCGGFNQCAVAQGQDPKACWCMSVTVPASLTEQLPPEAVGKSCICGACVEAWNTRGVLRRYAD</sequence>
<protein>
    <recommendedName>
        <fullName evidence="3">Cysteine-rich CWC</fullName>
    </recommendedName>
</protein>
<dbReference type="Proteomes" id="UP000541810">
    <property type="component" value="Unassembled WGS sequence"/>
</dbReference>
<evidence type="ECO:0000313" key="2">
    <source>
        <dbReference type="Proteomes" id="UP000541810"/>
    </source>
</evidence>
<accession>A0A7X0LKN6</accession>
<comment type="caution">
    <text evidence="1">The sequence shown here is derived from an EMBL/GenBank/DDBJ whole genome shotgun (WGS) entry which is preliminary data.</text>
</comment>
<proteinExistence type="predicted"/>
<dbReference type="EMBL" id="JACHGY010000001">
    <property type="protein sequence ID" value="MBB6430112.1"/>
    <property type="molecule type" value="Genomic_DNA"/>
</dbReference>
<keyword evidence="2" id="KW-1185">Reference proteome</keyword>
<evidence type="ECO:0008006" key="3">
    <source>
        <dbReference type="Google" id="ProtNLM"/>
    </source>
</evidence>
<reference evidence="1 2" key="1">
    <citation type="submission" date="2020-08" db="EMBL/GenBank/DDBJ databases">
        <title>Genomic Encyclopedia of Type Strains, Phase IV (KMG-IV): sequencing the most valuable type-strain genomes for metagenomic binning, comparative biology and taxonomic classification.</title>
        <authorList>
            <person name="Goeker M."/>
        </authorList>
    </citation>
    <scope>NUCLEOTIDE SEQUENCE [LARGE SCALE GENOMIC DNA]</scope>
    <source>
        <strain evidence="1 2">DSM 103725</strain>
    </source>
</reference>
<dbReference type="InterPro" id="IPR032720">
    <property type="entry name" value="Cys_rich_CWC"/>
</dbReference>
<dbReference type="AlphaFoldDB" id="A0A7X0LKN6"/>
<evidence type="ECO:0000313" key="1">
    <source>
        <dbReference type="EMBL" id="MBB6430112.1"/>
    </source>
</evidence>
<dbReference type="RefSeq" id="WP_221435466.1">
    <property type="nucleotide sequence ID" value="NZ_JACHGY010000001.1"/>
</dbReference>
<organism evidence="1 2">
    <name type="scientific">Algisphaera agarilytica</name>
    <dbReference type="NCBI Taxonomy" id="1385975"/>
    <lineage>
        <taxon>Bacteria</taxon>
        <taxon>Pseudomonadati</taxon>
        <taxon>Planctomycetota</taxon>
        <taxon>Phycisphaerae</taxon>
        <taxon>Phycisphaerales</taxon>
        <taxon>Phycisphaeraceae</taxon>
        <taxon>Algisphaera</taxon>
    </lineage>
</organism>
<gene>
    <name evidence="1" type="ORF">HNQ40_001918</name>
</gene>
<name>A0A7X0LKN6_9BACT</name>
<dbReference type="Pfam" id="PF14375">
    <property type="entry name" value="Cys_rich_CWC"/>
    <property type="match status" value="1"/>
</dbReference>